<feature type="compositionally biased region" description="Basic and acidic residues" evidence="7">
    <location>
        <begin position="184"/>
        <end position="194"/>
    </location>
</feature>
<sequence>MSTGGSEQPRKDGRSGTCVGRRAGIHMSDQNSTDDGEADPQHSLYMLFLLVLVFFIMGLVGFLICHVLKKKGYRCRTFRDELDPDNKEVLTELQANEEEELNEDTVEKIVRCIIQNEANVEALKEMLGDSEGDVHVPVPSSLCPHRNSQDGGPPHHHTVHLGSTQAPCIHCSKKKRHALHRQGRSKESKARMHPGETTVFSVGRFRVTHIEKKSSFQEQQDESLPDGSKGPSSDGLEHKACSDEKLQQEGPQSGIVQVDGVQKGGIQEEGYSNAPGQGQGSTNAPANLDAHKNGPEGKGASKSGSLKDVSLQNIAPKNESDQKKYEGLRVPGKQNAGDPGDRKEVVKWDKRNTALRESTTQGAGNQTSEIKGTHGLQERPRADVSGNEDANRKETKMEDIGQQLLSAPGSRCQVEMQTT</sequence>
<evidence type="ECO:0000256" key="1">
    <source>
        <dbReference type="ARBA" id="ARBA00004162"/>
    </source>
</evidence>
<evidence type="ECO:0000256" key="8">
    <source>
        <dbReference type="SAM" id="Phobius"/>
    </source>
</evidence>
<feature type="compositionally biased region" description="Polar residues" evidence="7">
    <location>
        <begin position="274"/>
        <end position="285"/>
    </location>
</feature>
<keyword evidence="6 8" id="KW-0472">Membrane</keyword>
<comment type="caution">
    <text evidence="9">The sequence shown here is derived from an EMBL/GenBank/DDBJ whole genome shotgun (WGS) entry which is preliminary data.</text>
</comment>
<keyword evidence="4 8" id="KW-0812">Transmembrane</keyword>
<evidence type="ECO:0000313" key="10">
    <source>
        <dbReference type="Proteomes" id="UP000050525"/>
    </source>
</evidence>
<comment type="similarity">
    <text evidence="2">Belongs to the RELT family.</text>
</comment>
<keyword evidence="10" id="KW-1185">Reference proteome</keyword>
<dbReference type="PANTHER" id="PTHR31481:SF0">
    <property type="entry name" value="RELT-LIKE PROTEIN 2"/>
    <property type="match status" value="1"/>
</dbReference>
<accession>A0A151NRK2</accession>
<evidence type="ECO:0000256" key="4">
    <source>
        <dbReference type="ARBA" id="ARBA00022692"/>
    </source>
</evidence>
<feature type="compositionally biased region" description="Polar residues" evidence="7">
    <location>
        <begin position="355"/>
        <end position="370"/>
    </location>
</feature>
<dbReference type="Pfam" id="PF12606">
    <property type="entry name" value="RELT"/>
    <property type="match status" value="1"/>
</dbReference>
<dbReference type="AlphaFoldDB" id="A0A151NRK2"/>
<feature type="compositionally biased region" description="Basic and acidic residues" evidence="7">
    <location>
        <begin position="389"/>
        <end position="399"/>
    </location>
</feature>
<feature type="compositionally biased region" description="Basic and acidic residues" evidence="7">
    <location>
        <begin position="235"/>
        <end position="247"/>
    </location>
</feature>
<keyword evidence="3" id="KW-1003">Cell membrane</keyword>
<dbReference type="InterPro" id="IPR042313">
    <property type="entry name" value="RELL2"/>
</dbReference>
<dbReference type="Proteomes" id="UP000050525">
    <property type="component" value="Unassembled WGS sequence"/>
</dbReference>
<dbReference type="PANTHER" id="PTHR31481">
    <property type="entry name" value="RELT-LIKE PROTEIN 2 RELL2"/>
    <property type="match status" value="1"/>
</dbReference>
<evidence type="ECO:0000256" key="6">
    <source>
        <dbReference type="ARBA" id="ARBA00023136"/>
    </source>
</evidence>
<organism evidence="9 10">
    <name type="scientific">Alligator mississippiensis</name>
    <name type="common">American alligator</name>
    <dbReference type="NCBI Taxonomy" id="8496"/>
    <lineage>
        <taxon>Eukaryota</taxon>
        <taxon>Metazoa</taxon>
        <taxon>Chordata</taxon>
        <taxon>Craniata</taxon>
        <taxon>Vertebrata</taxon>
        <taxon>Euteleostomi</taxon>
        <taxon>Archelosauria</taxon>
        <taxon>Archosauria</taxon>
        <taxon>Crocodylia</taxon>
        <taxon>Alligatoridae</taxon>
        <taxon>Alligatorinae</taxon>
        <taxon>Alligator</taxon>
    </lineage>
</organism>
<feature type="compositionally biased region" description="Basic and acidic residues" evidence="7">
    <location>
        <begin position="318"/>
        <end position="327"/>
    </location>
</feature>
<dbReference type="GO" id="GO:0005886">
    <property type="term" value="C:plasma membrane"/>
    <property type="evidence" value="ECO:0007669"/>
    <property type="project" value="UniProtKB-SubCell"/>
</dbReference>
<dbReference type="EMBL" id="AKHW03002275">
    <property type="protein sequence ID" value="KYO39330.1"/>
    <property type="molecule type" value="Genomic_DNA"/>
</dbReference>
<name>A0A151NRK2_ALLMI</name>
<dbReference type="eggNOG" id="ENOG502RZW4">
    <property type="taxonomic scope" value="Eukaryota"/>
</dbReference>
<proteinExistence type="inferred from homology"/>
<feature type="region of interest" description="Disordered" evidence="7">
    <location>
        <begin position="174"/>
        <end position="254"/>
    </location>
</feature>
<reference evidence="9 10" key="1">
    <citation type="journal article" date="2012" name="Genome Biol.">
        <title>Sequencing three crocodilian genomes to illuminate the evolution of archosaurs and amniotes.</title>
        <authorList>
            <person name="St John J.A."/>
            <person name="Braun E.L."/>
            <person name="Isberg S.R."/>
            <person name="Miles L.G."/>
            <person name="Chong A.Y."/>
            <person name="Gongora J."/>
            <person name="Dalzell P."/>
            <person name="Moran C."/>
            <person name="Bed'hom B."/>
            <person name="Abzhanov A."/>
            <person name="Burgess S.C."/>
            <person name="Cooksey A.M."/>
            <person name="Castoe T.A."/>
            <person name="Crawford N.G."/>
            <person name="Densmore L.D."/>
            <person name="Drew J.C."/>
            <person name="Edwards S.V."/>
            <person name="Faircloth B.C."/>
            <person name="Fujita M.K."/>
            <person name="Greenwold M.J."/>
            <person name="Hoffmann F.G."/>
            <person name="Howard J.M."/>
            <person name="Iguchi T."/>
            <person name="Janes D.E."/>
            <person name="Khan S.Y."/>
            <person name="Kohno S."/>
            <person name="de Koning A.J."/>
            <person name="Lance S.L."/>
            <person name="McCarthy F.M."/>
            <person name="McCormack J.E."/>
            <person name="Merchant M.E."/>
            <person name="Peterson D.G."/>
            <person name="Pollock D.D."/>
            <person name="Pourmand N."/>
            <person name="Raney B.J."/>
            <person name="Roessler K.A."/>
            <person name="Sanford J.R."/>
            <person name="Sawyer R.H."/>
            <person name="Schmidt C.J."/>
            <person name="Triplett E.W."/>
            <person name="Tuberville T.D."/>
            <person name="Venegas-Anaya M."/>
            <person name="Howard J.T."/>
            <person name="Jarvis E.D."/>
            <person name="Guillette L.J.Jr."/>
            <person name="Glenn T.C."/>
            <person name="Green R.E."/>
            <person name="Ray D.A."/>
        </authorList>
    </citation>
    <scope>NUCLEOTIDE SEQUENCE [LARGE SCALE GENOMIC DNA]</scope>
    <source>
        <strain evidence="9">KSC_2009_1</strain>
    </source>
</reference>
<keyword evidence="5 8" id="KW-1133">Transmembrane helix</keyword>
<dbReference type="GO" id="GO:0010811">
    <property type="term" value="P:positive regulation of cell-substrate adhesion"/>
    <property type="evidence" value="ECO:0007669"/>
    <property type="project" value="TreeGrafter"/>
</dbReference>
<feature type="compositionally biased region" description="Basic residues" evidence="7">
    <location>
        <begin position="174"/>
        <end position="183"/>
    </location>
</feature>
<dbReference type="GO" id="GO:1900745">
    <property type="term" value="P:positive regulation of p38MAPK cascade"/>
    <property type="evidence" value="ECO:0007669"/>
    <property type="project" value="InterPro"/>
</dbReference>
<gene>
    <name evidence="9" type="primary">RELL2</name>
    <name evidence="9" type="ORF">Y1Q_0016295</name>
</gene>
<evidence type="ECO:0000256" key="3">
    <source>
        <dbReference type="ARBA" id="ARBA00022475"/>
    </source>
</evidence>
<feature type="region of interest" description="Disordered" evidence="7">
    <location>
        <begin position="1"/>
        <end position="37"/>
    </location>
</feature>
<evidence type="ECO:0000256" key="7">
    <source>
        <dbReference type="SAM" id="MobiDB-lite"/>
    </source>
</evidence>
<protein>
    <submittedName>
        <fullName evidence="9">RELT-like protein 2</fullName>
    </submittedName>
</protein>
<evidence type="ECO:0000313" key="9">
    <source>
        <dbReference type="EMBL" id="KYO39330.1"/>
    </source>
</evidence>
<feature type="region of interest" description="Disordered" evidence="7">
    <location>
        <begin position="266"/>
        <end position="419"/>
    </location>
</feature>
<feature type="transmembrane region" description="Helical" evidence="8">
    <location>
        <begin position="44"/>
        <end position="68"/>
    </location>
</feature>
<dbReference type="InterPro" id="IPR022248">
    <property type="entry name" value="TNF_rcpt_RELT"/>
</dbReference>
<evidence type="ECO:0000256" key="5">
    <source>
        <dbReference type="ARBA" id="ARBA00022989"/>
    </source>
</evidence>
<evidence type="ECO:0000256" key="2">
    <source>
        <dbReference type="ARBA" id="ARBA00008688"/>
    </source>
</evidence>
<comment type="subcellular location">
    <subcellularLocation>
        <location evidence="1">Cell membrane</location>
        <topology evidence="1">Single-pass membrane protein</topology>
    </subcellularLocation>
</comment>
<feature type="compositionally biased region" description="Basic and acidic residues" evidence="7">
    <location>
        <begin position="339"/>
        <end position="354"/>
    </location>
</feature>